<dbReference type="SUPFAM" id="SSF57701">
    <property type="entry name" value="Zn2/Cys6 DNA-binding domain"/>
    <property type="match status" value="1"/>
</dbReference>
<evidence type="ECO:0000256" key="2">
    <source>
        <dbReference type="ARBA" id="ARBA00023242"/>
    </source>
</evidence>
<dbReference type="SMART" id="SM00906">
    <property type="entry name" value="Fungal_trans"/>
    <property type="match status" value="1"/>
</dbReference>
<sequence length="701" mass="78426">MEEPPELPEINDNLAKRACDQCRQRKIRCDRELPACSNCRTASRSCSSTGLGQKPREPRQRVLITHQYERKIDSLDSRLGSIEKMLHTLTISLNNRDPPASSSKISTTLGSSASNSSPVPHESNPDALFGADNDNESDDFEATDLMKEQTAFATQFVETTTFPFLDPEMQAALSSLQQLVKLQNIESARHDARFANAKPLPKGGWSEMAMPSADIVLSVLREIQQHPPMGFPTIATYTGIEDFPDNCRRIYFATEEYSLIQWGIVNLGLYFTLQERGAASEGDRQVQLFEASFLCRDNIETALSNLPLLLPQRRETVELLILATMYAIEESKYSLARDMVTVAANICQTLGYHRARSPSTTESEHKAMFFWTIYIFDSALSLRAGRPPAIQDWDITVPREIGPKVKNVDPLWKISQAQWISWSELMGRTYKELYSPEALALTTEKRVENARQLAQTLQDVAARSAPLIEHVLEKIKMSGGYNSQARFSYDMAVVSDALVQWAALTLIYRAIPTPPGSPSTFNPECIHAAREAFASHEGCMALCGESVFMKAGYIQWNILYIPFIPLVVLFCHTIETSNEDDLGILVRFTEGLEPVAPVSSGVTKLYRISQVLVNIASLWLKTRKQGHQDHNMSVVGDNVEMYLNQLGLMPQHSQHDHTYRIGGPPAFGSDMDQSAQLGNWFSGNTHIFGLMEEDLSGFHGF</sequence>
<dbReference type="InterPro" id="IPR001138">
    <property type="entry name" value="Zn2Cys6_DnaBD"/>
</dbReference>
<dbReference type="GO" id="GO:0003677">
    <property type="term" value="F:DNA binding"/>
    <property type="evidence" value="ECO:0007669"/>
    <property type="project" value="InterPro"/>
</dbReference>
<keyword evidence="2" id="KW-0539">Nucleus</keyword>
<dbReference type="InterPro" id="IPR050987">
    <property type="entry name" value="AtrR-like"/>
</dbReference>
<dbReference type="PANTHER" id="PTHR46910">
    <property type="entry name" value="TRANSCRIPTION FACTOR PDR1"/>
    <property type="match status" value="1"/>
</dbReference>
<dbReference type="PROSITE" id="PS00463">
    <property type="entry name" value="ZN2_CY6_FUNGAL_1"/>
    <property type="match status" value="1"/>
</dbReference>
<protein>
    <recommendedName>
        <fullName evidence="4">Zn(2)-C6 fungal-type domain-containing protein</fullName>
    </recommendedName>
</protein>
<dbReference type="GO" id="GO:0008270">
    <property type="term" value="F:zinc ion binding"/>
    <property type="evidence" value="ECO:0007669"/>
    <property type="project" value="InterPro"/>
</dbReference>
<feature type="region of interest" description="Disordered" evidence="3">
    <location>
        <begin position="93"/>
        <end position="138"/>
    </location>
</feature>
<dbReference type="AlphaFoldDB" id="A0AA39ZE32"/>
<dbReference type="GO" id="GO:0006351">
    <property type="term" value="P:DNA-templated transcription"/>
    <property type="evidence" value="ECO:0007669"/>
    <property type="project" value="InterPro"/>
</dbReference>
<reference evidence="5" key="1">
    <citation type="submission" date="2023-06" db="EMBL/GenBank/DDBJ databases">
        <title>Genome-scale phylogeny and comparative genomics of the fungal order Sordariales.</title>
        <authorList>
            <consortium name="Lawrence Berkeley National Laboratory"/>
            <person name="Hensen N."/>
            <person name="Bonometti L."/>
            <person name="Westerberg I."/>
            <person name="Brannstrom I.O."/>
            <person name="Guillou S."/>
            <person name="Cros-Aarteil S."/>
            <person name="Calhoun S."/>
            <person name="Haridas S."/>
            <person name="Kuo A."/>
            <person name="Mondo S."/>
            <person name="Pangilinan J."/>
            <person name="Riley R."/>
            <person name="Labutti K."/>
            <person name="Andreopoulos B."/>
            <person name="Lipzen A."/>
            <person name="Chen C."/>
            <person name="Yanf M."/>
            <person name="Daum C."/>
            <person name="Ng V."/>
            <person name="Clum A."/>
            <person name="Steindorff A."/>
            <person name="Ohm R."/>
            <person name="Martin F."/>
            <person name="Silar P."/>
            <person name="Natvig D."/>
            <person name="Lalanne C."/>
            <person name="Gautier V."/>
            <person name="Ament-Velasquez S.L."/>
            <person name="Kruys A."/>
            <person name="Hutchinson M.I."/>
            <person name="Powell A.J."/>
            <person name="Barry K."/>
            <person name="Miller A.N."/>
            <person name="Grigoriev I.V."/>
            <person name="Debuchy R."/>
            <person name="Gladieux P."/>
            <person name="Thoren M.H."/>
            <person name="Johannesson H."/>
        </authorList>
    </citation>
    <scope>NUCLEOTIDE SEQUENCE</scope>
    <source>
        <strain evidence="5">CBS 307.81</strain>
    </source>
</reference>
<dbReference type="CDD" id="cd00067">
    <property type="entry name" value="GAL4"/>
    <property type="match status" value="1"/>
</dbReference>
<evidence type="ECO:0000313" key="6">
    <source>
        <dbReference type="Proteomes" id="UP001174997"/>
    </source>
</evidence>
<comment type="caution">
    <text evidence="5">The sequence shown here is derived from an EMBL/GenBank/DDBJ whole genome shotgun (WGS) entry which is preliminary data.</text>
</comment>
<dbReference type="Pfam" id="PF00172">
    <property type="entry name" value="Zn_clus"/>
    <property type="match status" value="1"/>
</dbReference>
<evidence type="ECO:0000313" key="5">
    <source>
        <dbReference type="EMBL" id="KAK0669247.1"/>
    </source>
</evidence>
<dbReference type="CDD" id="cd12148">
    <property type="entry name" value="fungal_TF_MHR"/>
    <property type="match status" value="1"/>
</dbReference>
<feature type="domain" description="Zn(2)-C6 fungal-type" evidence="4">
    <location>
        <begin position="18"/>
        <end position="48"/>
    </location>
</feature>
<dbReference type="Proteomes" id="UP001174997">
    <property type="component" value="Unassembled WGS sequence"/>
</dbReference>
<evidence type="ECO:0000256" key="1">
    <source>
        <dbReference type="ARBA" id="ARBA00022723"/>
    </source>
</evidence>
<dbReference type="EMBL" id="JAULSY010000045">
    <property type="protein sequence ID" value="KAK0669247.1"/>
    <property type="molecule type" value="Genomic_DNA"/>
</dbReference>
<dbReference type="GO" id="GO:0000981">
    <property type="term" value="F:DNA-binding transcription factor activity, RNA polymerase II-specific"/>
    <property type="evidence" value="ECO:0007669"/>
    <property type="project" value="InterPro"/>
</dbReference>
<dbReference type="InterPro" id="IPR036864">
    <property type="entry name" value="Zn2-C6_fun-type_DNA-bd_sf"/>
</dbReference>
<evidence type="ECO:0000259" key="4">
    <source>
        <dbReference type="PROSITE" id="PS50048"/>
    </source>
</evidence>
<dbReference type="SMART" id="SM00066">
    <property type="entry name" value="GAL4"/>
    <property type="match status" value="1"/>
</dbReference>
<dbReference type="PROSITE" id="PS50048">
    <property type="entry name" value="ZN2_CY6_FUNGAL_2"/>
    <property type="match status" value="1"/>
</dbReference>
<feature type="compositionally biased region" description="Low complexity" evidence="3">
    <location>
        <begin position="100"/>
        <end position="117"/>
    </location>
</feature>
<gene>
    <name evidence="5" type="ORF">QBC41DRAFT_110305</name>
</gene>
<evidence type="ECO:0000256" key="3">
    <source>
        <dbReference type="SAM" id="MobiDB-lite"/>
    </source>
</evidence>
<dbReference type="Gene3D" id="4.10.240.10">
    <property type="entry name" value="Zn(2)-C6 fungal-type DNA-binding domain"/>
    <property type="match status" value="1"/>
</dbReference>
<organism evidence="5 6">
    <name type="scientific">Cercophora samala</name>
    <dbReference type="NCBI Taxonomy" id="330535"/>
    <lineage>
        <taxon>Eukaryota</taxon>
        <taxon>Fungi</taxon>
        <taxon>Dikarya</taxon>
        <taxon>Ascomycota</taxon>
        <taxon>Pezizomycotina</taxon>
        <taxon>Sordariomycetes</taxon>
        <taxon>Sordariomycetidae</taxon>
        <taxon>Sordariales</taxon>
        <taxon>Lasiosphaeriaceae</taxon>
        <taxon>Cercophora</taxon>
    </lineage>
</organism>
<proteinExistence type="predicted"/>
<dbReference type="InterPro" id="IPR007219">
    <property type="entry name" value="XnlR_reg_dom"/>
</dbReference>
<accession>A0AA39ZE32</accession>
<dbReference type="Pfam" id="PF04082">
    <property type="entry name" value="Fungal_trans"/>
    <property type="match status" value="1"/>
</dbReference>
<keyword evidence="6" id="KW-1185">Reference proteome</keyword>
<dbReference type="PANTHER" id="PTHR46910:SF5">
    <property type="entry name" value="ZN(II)2CYS6 TRANSCRIPTION FACTOR (EUROFUNG)"/>
    <property type="match status" value="1"/>
</dbReference>
<keyword evidence="1" id="KW-0479">Metal-binding</keyword>
<name>A0AA39ZE32_9PEZI</name>